<reference evidence="2 3" key="1">
    <citation type="journal article" date="2012" name="Genome Biol.">
        <title>Genome and low-iron response of an oceanic diatom adapted to chronic iron limitation.</title>
        <authorList>
            <person name="Lommer M."/>
            <person name="Specht M."/>
            <person name="Roy A.S."/>
            <person name="Kraemer L."/>
            <person name="Andreson R."/>
            <person name="Gutowska M.A."/>
            <person name="Wolf J."/>
            <person name="Bergner S.V."/>
            <person name="Schilhabel M.B."/>
            <person name="Klostermeier U.C."/>
            <person name="Beiko R.G."/>
            <person name="Rosenstiel P."/>
            <person name="Hippler M."/>
            <person name="Laroche J."/>
        </authorList>
    </citation>
    <scope>NUCLEOTIDE SEQUENCE [LARGE SCALE GENOMIC DNA]</scope>
    <source>
        <strain evidence="2 3">CCMP1005</strain>
    </source>
</reference>
<feature type="compositionally biased region" description="Basic and acidic residues" evidence="1">
    <location>
        <begin position="199"/>
        <end position="215"/>
    </location>
</feature>
<keyword evidence="3" id="KW-1185">Reference proteome</keyword>
<feature type="compositionally biased region" description="Basic residues" evidence="1">
    <location>
        <begin position="147"/>
        <end position="162"/>
    </location>
</feature>
<name>K0SW30_THAOC</name>
<comment type="caution">
    <text evidence="2">The sequence shown here is derived from an EMBL/GenBank/DDBJ whole genome shotgun (WGS) entry which is preliminary data.</text>
</comment>
<evidence type="ECO:0000256" key="1">
    <source>
        <dbReference type="SAM" id="MobiDB-lite"/>
    </source>
</evidence>
<dbReference type="Proteomes" id="UP000266841">
    <property type="component" value="Unassembled WGS sequence"/>
</dbReference>
<sequence length="305" mass="33514">MPRRVAGAGGTEARAWRQAYELRLTQGNARHEHQEQNRPWSVGRKTTLLSRRGRSLPVVVRFVVDGKVKGQDAAIHPEPQDGKPEEKRRRRRCPSRAERRCVKTESARSAKDPTARRVRSPGSQARVDPAIGILGGSPARECCGRRANGRPRFRNRGIRRREKAAGTFSSPGNLRPLSRRERGEGEIRRGQHPYGKSGRNRERECHKGEGRKDPEAGSIEPPAMRTRGNAAGAAAASAPLLLLLLAAAARTASSQATVDQFADTYWCGRTWPHADAECPLACPTGEDEVCSSALGDDHSCFFFTA</sequence>
<evidence type="ECO:0000313" key="2">
    <source>
        <dbReference type="EMBL" id="EJK69630.1"/>
    </source>
</evidence>
<protein>
    <submittedName>
        <fullName evidence="2">Uncharacterized protein</fullName>
    </submittedName>
</protein>
<feature type="compositionally biased region" description="Basic and acidic residues" evidence="1">
    <location>
        <begin position="78"/>
        <end position="87"/>
    </location>
</feature>
<dbReference type="AlphaFoldDB" id="K0SW30"/>
<dbReference type="EMBL" id="AGNL01009809">
    <property type="protein sequence ID" value="EJK69630.1"/>
    <property type="molecule type" value="Genomic_DNA"/>
</dbReference>
<evidence type="ECO:0000313" key="3">
    <source>
        <dbReference type="Proteomes" id="UP000266841"/>
    </source>
</evidence>
<proteinExistence type="predicted"/>
<accession>K0SW30</accession>
<feature type="region of interest" description="Disordered" evidence="1">
    <location>
        <begin position="71"/>
        <end position="230"/>
    </location>
</feature>
<gene>
    <name evidence="2" type="ORF">THAOC_09093</name>
</gene>
<feature type="compositionally biased region" description="Basic and acidic residues" evidence="1">
    <location>
        <begin position="178"/>
        <end position="189"/>
    </location>
</feature>
<feature type="non-terminal residue" evidence="2">
    <location>
        <position position="305"/>
    </location>
</feature>
<organism evidence="2 3">
    <name type="scientific">Thalassiosira oceanica</name>
    <name type="common">Marine diatom</name>
    <dbReference type="NCBI Taxonomy" id="159749"/>
    <lineage>
        <taxon>Eukaryota</taxon>
        <taxon>Sar</taxon>
        <taxon>Stramenopiles</taxon>
        <taxon>Ochrophyta</taxon>
        <taxon>Bacillariophyta</taxon>
        <taxon>Coscinodiscophyceae</taxon>
        <taxon>Thalassiosirophycidae</taxon>
        <taxon>Thalassiosirales</taxon>
        <taxon>Thalassiosiraceae</taxon>
        <taxon>Thalassiosira</taxon>
    </lineage>
</organism>
<feature type="region of interest" description="Disordered" evidence="1">
    <location>
        <begin position="27"/>
        <end position="46"/>
    </location>
</feature>
<feature type="compositionally biased region" description="Basic and acidic residues" evidence="1">
    <location>
        <begin position="95"/>
        <end position="115"/>
    </location>
</feature>